<protein>
    <submittedName>
        <fullName evidence="2">Uncharacterized protein</fullName>
    </submittedName>
</protein>
<reference evidence="2" key="2">
    <citation type="journal article" date="2020" name="Nat. Commun.">
        <title>Large-scale genome sequencing of mycorrhizal fungi provides insights into the early evolution of symbiotic traits.</title>
        <authorList>
            <person name="Miyauchi S."/>
            <person name="Kiss E."/>
            <person name="Kuo A."/>
            <person name="Drula E."/>
            <person name="Kohler A."/>
            <person name="Sanchez-Garcia M."/>
            <person name="Morin E."/>
            <person name="Andreopoulos B."/>
            <person name="Barry K.W."/>
            <person name="Bonito G."/>
            <person name="Buee M."/>
            <person name="Carver A."/>
            <person name="Chen C."/>
            <person name="Cichocki N."/>
            <person name="Clum A."/>
            <person name="Culley D."/>
            <person name="Crous P.W."/>
            <person name="Fauchery L."/>
            <person name="Girlanda M."/>
            <person name="Hayes R.D."/>
            <person name="Keri Z."/>
            <person name="LaButti K."/>
            <person name="Lipzen A."/>
            <person name="Lombard V."/>
            <person name="Magnuson J."/>
            <person name="Maillard F."/>
            <person name="Murat C."/>
            <person name="Nolan M."/>
            <person name="Ohm R.A."/>
            <person name="Pangilinan J."/>
            <person name="Pereira M.F."/>
            <person name="Perotto S."/>
            <person name="Peter M."/>
            <person name="Pfister S."/>
            <person name="Riley R."/>
            <person name="Sitrit Y."/>
            <person name="Stielow J.B."/>
            <person name="Szollosi G."/>
            <person name="Zifcakova L."/>
            <person name="Stursova M."/>
            <person name="Spatafora J.W."/>
            <person name="Tedersoo L."/>
            <person name="Vaario L.M."/>
            <person name="Yamada A."/>
            <person name="Yan M."/>
            <person name="Wang P."/>
            <person name="Xu J."/>
            <person name="Bruns T."/>
            <person name="Baldrian P."/>
            <person name="Vilgalys R."/>
            <person name="Dunand C."/>
            <person name="Henrissat B."/>
            <person name="Grigoriev I.V."/>
            <person name="Hibbett D."/>
            <person name="Nagy L.G."/>
            <person name="Martin F.M."/>
        </authorList>
    </citation>
    <scope>NUCLEOTIDE SEQUENCE</scope>
    <source>
        <strain evidence="2">Prilba</strain>
    </source>
</reference>
<feature type="compositionally biased region" description="Polar residues" evidence="1">
    <location>
        <begin position="1"/>
        <end position="17"/>
    </location>
</feature>
<dbReference type="PANTHER" id="PTHR15615:SF36">
    <property type="entry name" value="PHO85 CYCLIN-5"/>
    <property type="match status" value="1"/>
</dbReference>
<dbReference type="GO" id="GO:0016538">
    <property type="term" value="F:cyclin-dependent protein serine/threonine kinase regulator activity"/>
    <property type="evidence" value="ECO:0007669"/>
    <property type="project" value="TreeGrafter"/>
</dbReference>
<dbReference type="GO" id="GO:0005634">
    <property type="term" value="C:nucleus"/>
    <property type="evidence" value="ECO:0007669"/>
    <property type="project" value="TreeGrafter"/>
</dbReference>
<keyword evidence="3" id="KW-1185">Reference proteome</keyword>
<dbReference type="CDD" id="cd20557">
    <property type="entry name" value="CYCLIN_ScPCL1-like"/>
    <property type="match status" value="1"/>
</dbReference>
<evidence type="ECO:0000313" key="3">
    <source>
        <dbReference type="Proteomes" id="UP000759537"/>
    </source>
</evidence>
<dbReference type="EMBL" id="WHVB01000005">
    <property type="protein sequence ID" value="KAF8482730.1"/>
    <property type="molecule type" value="Genomic_DNA"/>
</dbReference>
<evidence type="ECO:0000313" key="2">
    <source>
        <dbReference type="EMBL" id="KAF8482730.1"/>
    </source>
</evidence>
<evidence type="ECO:0000256" key="1">
    <source>
        <dbReference type="SAM" id="MobiDB-lite"/>
    </source>
</evidence>
<dbReference type="Gene3D" id="1.10.472.10">
    <property type="entry name" value="Cyclin-like"/>
    <property type="match status" value="1"/>
</dbReference>
<dbReference type="GO" id="GO:0019901">
    <property type="term" value="F:protein kinase binding"/>
    <property type="evidence" value="ECO:0007669"/>
    <property type="project" value="InterPro"/>
</dbReference>
<dbReference type="PANTHER" id="PTHR15615">
    <property type="match status" value="1"/>
</dbReference>
<organism evidence="2 3">
    <name type="scientific">Russula ochroleuca</name>
    <dbReference type="NCBI Taxonomy" id="152965"/>
    <lineage>
        <taxon>Eukaryota</taxon>
        <taxon>Fungi</taxon>
        <taxon>Dikarya</taxon>
        <taxon>Basidiomycota</taxon>
        <taxon>Agaricomycotina</taxon>
        <taxon>Agaricomycetes</taxon>
        <taxon>Russulales</taxon>
        <taxon>Russulaceae</taxon>
        <taxon>Russula</taxon>
    </lineage>
</organism>
<feature type="region of interest" description="Disordered" evidence="1">
    <location>
        <begin position="1"/>
        <end position="75"/>
    </location>
</feature>
<feature type="compositionally biased region" description="Low complexity" evidence="1">
    <location>
        <begin position="43"/>
        <end position="54"/>
    </location>
</feature>
<sequence length="565" mass="61080">MQAVSHSLTHRGSSASRTRARWQPYASIQPSSMRTPSGAYLHTPVSSSSTVSTPAPAPHNSICESDLTKSLPPARSNTHILSQPSKDIRDVHKHKYVTGLVDAAVRSLCEIWSPHDIPAVFLTQACLMTPSTSMHNILPLNGPSNSSVFTAIAQQLPSPPITPPYLPGTASSPHVSRAPRTLSRAATHIDLSSAEQARGTAAPLKTFVHDVLRRSRTSCSVLQTALCYIEALRSRVPELVQQEQTGEGIRGEVDQGVRVLPPDDPRLLESPKEVDIDEVIDPVHFASSESQFSDDALPTVRMLDELTMPDTTALYQVERKSRTSSEDLPSLPPLPSPLLCPRRTFLASLILASKFMQDKCYSNRAWAKLAGLPAREIGRCERALGEALGWRLWVGKMPAYCMLPRSQSAGEICRAHYSSDAPSPAANVVRRSRTLPAHAPSFSAMATQPVNPATSICTRMQGPWIPMPEATAFEYSPTPTLSASPATTDASSDSINERTVQMTFVDHVSDPDGLKENTPAILPALAYAYAGEGGISRAWCGFAWNATGPAAGWVRGDGDTLPLQY</sequence>
<comment type="caution">
    <text evidence="2">The sequence shown here is derived from an EMBL/GenBank/DDBJ whole genome shotgun (WGS) entry which is preliminary data.</text>
</comment>
<feature type="compositionally biased region" description="Polar residues" evidence="1">
    <location>
        <begin position="26"/>
        <end position="35"/>
    </location>
</feature>
<dbReference type="InterPro" id="IPR013922">
    <property type="entry name" value="Cyclin_PHO80-like"/>
</dbReference>
<dbReference type="GO" id="GO:0000307">
    <property type="term" value="C:cyclin-dependent protein kinase holoenzyme complex"/>
    <property type="evidence" value="ECO:0007669"/>
    <property type="project" value="TreeGrafter"/>
</dbReference>
<dbReference type="AlphaFoldDB" id="A0A9P5MZQ4"/>
<dbReference type="OrthoDB" id="286814at2759"/>
<gene>
    <name evidence="2" type="ORF">DFH94DRAFT_378328</name>
</gene>
<accession>A0A9P5MZQ4</accession>
<name>A0A9P5MZQ4_9AGAM</name>
<proteinExistence type="predicted"/>
<dbReference type="Proteomes" id="UP000759537">
    <property type="component" value="Unassembled WGS sequence"/>
</dbReference>
<reference evidence="2" key="1">
    <citation type="submission" date="2019-10" db="EMBL/GenBank/DDBJ databases">
        <authorList>
            <consortium name="DOE Joint Genome Institute"/>
            <person name="Kuo A."/>
            <person name="Miyauchi S."/>
            <person name="Kiss E."/>
            <person name="Drula E."/>
            <person name="Kohler A."/>
            <person name="Sanchez-Garcia M."/>
            <person name="Andreopoulos B."/>
            <person name="Barry K.W."/>
            <person name="Bonito G."/>
            <person name="Buee M."/>
            <person name="Carver A."/>
            <person name="Chen C."/>
            <person name="Cichocki N."/>
            <person name="Clum A."/>
            <person name="Culley D."/>
            <person name="Crous P.W."/>
            <person name="Fauchery L."/>
            <person name="Girlanda M."/>
            <person name="Hayes R."/>
            <person name="Keri Z."/>
            <person name="LaButti K."/>
            <person name="Lipzen A."/>
            <person name="Lombard V."/>
            <person name="Magnuson J."/>
            <person name="Maillard F."/>
            <person name="Morin E."/>
            <person name="Murat C."/>
            <person name="Nolan M."/>
            <person name="Ohm R."/>
            <person name="Pangilinan J."/>
            <person name="Pereira M."/>
            <person name="Perotto S."/>
            <person name="Peter M."/>
            <person name="Riley R."/>
            <person name="Sitrit Y."/>
            <person name="Stielow B."/>
            <person name="Szollosi G."/>
            <person name="Zifcakova L."/>
            <person name="Stursova M."/>
            <person name="Spatafora J.W."/>
            <person name="Tedersoo L."/>
            <person name="Vaario L.-M."/>
            <person name="Yamada A."/>
            <person name="Yan M."/>
            <person name="Wang P."/>
            <person name="Xu J."/>
            <person name="Bruns T."/>
            <person name="Baldrian P."/>
            <person name="Vilgalys R."/>
            <person name="Henrissat B."/>
            <person name="Grigoriev I.V."/>
            <person name="Hibbett D."/>
            <person name="Nagy L.G."/>
            <person name="Martin F.M."/>
        </authorList>
    </citation>
    <scope>NUCLEOTIDE SEQUENCE</scope>
    <source>
        <strain evidence="2">Prilba</strain>
    </source>
</reference>